<reference evidence="7" key="1">
    <citation type="submission" date="2016-01" db="EMBL/GenBank/DDBJ databases">
        <title>Reference transcriptome for the parasite Schistocephalus solidus: insights into the molecular evolution of parasitism.</title>
        <authorList>
            <person name="Hebert F.O."/>
            <person name="Grambauer S."/>
            <person name="Barber I."/>
            <person name="Landry C.R."/>
            <person name="Aubin-Horth N."/>
        </authorList>
    </citation>
    <scope>NUCLEOTIDE SEQUENCE</scope>
</reference>
<dbReference type="Pfam" id="PF00249">
    <property type="entry name" value="Myb_DNA-binding"/>
    <property type="match status" value="1"/>
</dbReference>
<dbReference type="EMBL" id="GEEE01024431">
    <property type="protein sequence ID" value="JAP38794.1"/>
    <property type="molecule type" value="Transcribed_RNA"/>
</dbReference>
<dbReference type="Pfam" id="PF16717">
    <property type="entry name" value="RAC_head"/>
    <property type="match status" value="1"/>
</dbReference>
<keyword evidence="2" id="KW-0963">Cytoplasm</keyword>
<dbReference type="PROSITE" id="PS50076">
    <property type="entry name" value="DNAJ_2"/>
    <property type="match status" value="1"/>
</dbReference>
<dbReference type="SMART" id="SM00271">
    <property type="entry name" value="DnaJ"/>
    <property type="match status" value="1"/>
</dbReference>
<dbReference type="PANTHER" id="PTHR43999">
    <property type="entry name" value="DNAJ HOMOLOG SUBFAMILY C MEMBER 2"/>
    <property type="match status" value="1"/>
</dbReference>
<dbReference type="SMART" id="SM00717">
    <property type="entry name" value="SANT"/>
    <property type="match status" value="2"/>
</dbReference>
<dbReference type="Gene3D" id="1.10.287.110">
    <property type="entry name" value="DnaJ domain"/>
    <property type="match status" value="1"/>
</dbReference>
<dbReference type="InterPro" id="IPR054076">
    <property type="entry name" value="ZUO1-like_ZHD"/>
</dbReference>
<evidence type="ECO:0000256" key="4">
    <source>
        <dbReference type="SAM" id="MobiDB-lite"/>
    </source>
</evidence>
<keyword evidence="3" id="KW-0143">Chaperone</keyword>
<organism evidence="7">
    <name type="scientific">Schistocephalus solidus</name>
    <name type="common">Tapeworm</name>
    <dbReference type="NCBI Taxonomy" id="70667"/>
    <lineage>
        <taxon>Eukaryota</taxon>
        <taxon>Metazoa</taxon>
        <taxon>Spiralia</taxon>
        <taxon>Lophotrochozoa</taxon>
        <taxon>Platyhelminthes</taxon>
        <taxon>Cestoda</taxon>
        <taxon>Eucestoda</taxon>
        <taxon>Diphyllobothriidea</taxon>
        <taxon>Diphyllobothriidae</taxon>
        <taxon>Schistocephalus</taxon>
    </lineage>
</organism>
<feature type="domain" description="J" evidence="5">
    <location>
        <begin position="104"/>
        <end position="177"/>
    </location>
</feature>
<dbReference type="InterPro" id="IPR032003">
    <property type="entry name" value="RAC_head"/>
</dbReference>
<evidence type="ECO:0000256" key="1">
    <source>
        <dbReference type="ARBA" id="ARBA00004496"/>
    </source>
</evidence>
<evidence type="ECO:0000256" key="2">
    <source>
        <dbReference type="ARBA" id="ARBA00022490"/>
    </source>
</evidence>
<feature type="non-terminal residue" evidence="7">
    <location>
        <position position="1"/>
    </location>
</feature>
<feature type="compositionally biased region" description="Polar residues" evidence="4">
    <location>
        <begin position="465"/>
        <end position="475"/>
    </location>
</feature>
<dbReference type="SUPFAM" id="SSF46689">
    <property type="entry name" value="Homeodomain-like"/>
    <property type="match status" value="2"/>
</dbReference>
<accession>A0A0X3NFM5</accession>
<dbReference type="InterPro" id="IPR001623">
    <property type="entry name" value="DnaJ_domain"/>
</dbReference>
<dbReference type="CDD" id="cd00167">
    <property type="entry name" value="SANT"/>
    <property type="match status" value="1"/>
</dbReference>
<dbReference type="PRINTS" id="PR00625">
    <property type="entry name" value="JDOMAIN"/>
</dbReference>
<dbReference type="SUPFAM" id="SSF46565">
    <property type="entry name" value="Chaperone J-domain"/>
    <property type="match status" value="1"/>
</dbReference>
<dbReference type="GO" id="GO:0005829">
    <property type="term" value="C:cytosol"/>
    <property type="evidence" value="ECO:0007669"/>
    <property type="project" value="TreeGrafter"/>
</dbReference>
<dbReference type="PROSITE" id="PS50090">
    <property type="entry name" value="MYB_LIKE"/>
    <property type="match status" value="1"/>
</dbReference>
<dbReference type="Gene3D" id="1.10.8.840">
    <property type="entry name" value="Ribosome-associated complex head domain"/>
    <property type="match status" value="1"/>
</dbReference>
<dbReference type="GO" id="GO:0006450">
    <property type="term" value="P:regulation of translational fidelity"/>
    <property type="evidence" value="ECO:0007669"/>
    <property type="project" value="InterPro"/>
</dbReference>
<proteinExistence type="predicted"/>
<dbReference type="Pfam" id="PF23082">
    <property type="entry name" value="Myb_DNA-binding_2"/>
    <property type="match status" value="1"/>
</dbReference>
<comment type="subcellular location">
    <subcellularLocation>
        <location evidence="1">Cytoplasm</location>
    </subcellularLocation>
</comment>
<name>A0A0X3NFM5_SCHSO</name>
<dbReference type="InterPro" id="IPR042569">
    <property type="entry name" value="RAC_head_sf"/>
</dbReference>
<gene>
    <name evidence="7" type="ORF">TR87020</name>
</gene>
<evidence type="ECO:0000256" key="3">
    <source>
        <dbReference type="ARBA" id="ARBA00023186"/>
    </source>
</evidence>
<sequence>PVNLKINPGLKLSICTILSILKTRGRYKSVQLAACKKSTLSPTADSQMRRCTERSIVIYDPHPHISIFREFAGYSVGVLVEEDDEEDNTEYLKSLDPKDWRTNDHYAVLNLKKARYRASDDEVRKHYRKLVLKHHPDKRRARGEAVKDESHDYFTCITQAIEILGNPTKRNAYDSVDPFLVDETIPTVPEIKRDFFGTLTPIFIEIARWSKRQPAPFLGHKDTPLHLVHRFYDFWDTYETTKDFSFLDEEDKDKGEDRETRRYIERQNRADRARRKAEEHKRIHQLVDLAREHDPRLIAAAKVAKQAREAKKQERLQAQQRRREEEEERARAEAAAEEASRAASEERRRAEAERLRKEKDVVKAIWKKEKKLLRSLCVDRFDHFIEPSQSSNPALSPGEIRVQTLQNMDLLCTALSHLELAELNRQLEAAADPKASFEVWQQEISRVRKATEAPGLRPDTKTDNDANGQSGSSSKSKWTFEMSQILIKAVNLFPAGTQKRWEVIAAYVNQHAKGVTVTGKEALRQAKELRNDEGTMKQETNLKAFDNFASNVRESEATKSVTITDKLEADSIRPWTVSEQRSLERALRQYPQVPGEPPAERWQRIADFVGTRTRKECMLRYKDLAEQIRQKRAAMAAAGVEVKK</sequence>
<feature type="region of interest" description="Disordered" evidence="4">
    <location>
        <begin position="308"/>
        <end position="348"/>
    </location>
</feature>
<dbReference type="Gene3D" id="1.10.10.60">
    <property type="entry name" value="Homeodomain-like"/>
    <property type="match status" value="2"/>
</dbReference>
<dbReference type="GO" id="GO:0043022">
    <property type="term" value="F:ribosome binding"/>
    <property type="evidence" value="ECO:0007669"/>
    <property type="project" value="InterPro"/>
</dbReference>
<protein>
    <submittedName>
        <fullName evidence="7">Uncharacterized protein</fullName>
    </submittedName>
</protein>
<evidence type="ECO:0000259" key="6">
    <source>
        <dbReference type="PROSITE" id="PS50090"/>
    </source>
</evidence>
<feature type="region of interest" description="Disordered" evidence="4">
    <location>
        <begin position="251"/>
        <end position="278"/>
    </location>
</feature>
<dbReference type="PANTHER" id="PTHR43999:SF1">
    <property type="entry name" value="DNAJ HOMOLOG SUBFAMILY C MEMBER 2"/>
    <property type="match status" value="1"/>
</dbReference>
<dbReference type="CDD" id="cd06257">
    <property type="entry name" value="DnaJ"/>
    <property type="match status" value="1"/>
</dbReference>
<evidence type="ECO:0000259" key="5">
    <source>
        <dbReference type="PROSITE" id="PS50076"/>
    </source>
</evidence>
<evidence type="ECO:0000313" key="7">
    <source>
        <dbReference type="EMBL" id="JAP38794.1"/>
    </source>
</evidence>
<feature type="region of interest" description="Disordered" evidence="4">
    <location>
        <begin position="448"/>
        <end position="475"/>
    </location>
</feature>
<dbReference type="InterPro" id="IPR009057">
    <property type="entry name" value="Homeodomain-like_sf"/>
</dbReference>
<feature type="compositionally biased region" description="Basic and acidic residues" evidence="4">
    <location>
        <begin position="252"/>
        <end position="278"/>
    </location>
</feature>
<dbReference type="GO" id="GO:0051083">
    <property type="term" value="P:'de novo' cotranslational protein folding"/>
    <property type="evidence" value="ECO:0007669"/>
    <property type="project" value="InterPro"/>
</dbReference>
<dbReference type="Pfam" id="PF21884">
    <property type="entry name" value="ZUO1-like_ZHD"/>
    <property type="match status" value="1"/>
</dbReference>
<dbReference type="AlphaFoldDB" id="A0A0X3NFM5"/>
<dbReference type="GO" id="GO:0030544">
    <property type="term" value="F:Hsp70 protein binding"/>
    <property type="evidence" value="ECO:0007669"/>
    <property type="project" value="InterPro"/>
</dbReference>
<dbReference type="InterPro" id="IPR001005">
    <property type="entry name" value="SANT/Myb"/>
</dbReference>
<dbReference type="InterPro" id="IPR044634">
    <property type="entry name" value="Zuotin/DnaJC2"/>
</dbReference>
<dbReference type="InterPro" id="IPR036869">
    <property type="entry name" value="J_dom_sf"/>
</dbReference>
<feature type="domain" description="Myb-like" evidence="6">
    <location>
        <begin position="574"/>
        <end position="625"/>
    </location>
</feature>
<dbReference type="Pfam" id="PF00226">
    <property type="entry name" value="DnaJ"/>
    <property type="match status" value="1"/>
</dbReference>